<dbReference type="AlphaFoldDB" id="E6PNK3"/>
<accession>E6PNK3</accession>
<feature type="transmembrane region" description="Helical" evidence="1">
    <location>
        <begin position="74"/>
        <end position="92"/>
    </location>
</feature>
<dbReference type="EMBL" id="CABM01000027">
    <property type="protein sequence ID" value="CBH96505.1"/>
    <property type="molecule type" value="Genomic_DNA"/>
</dbReference>
<keyword evidence="1" id="KW-0472">Membrane</keyword>
<keyword evidence="1" id="KW-0812">Transmembrane</keyword>
<gene>
    <name evidence="2" type="ORF">CARN2_1364</name>
</gene>
<feature type="transmembrane region" description="Helical" evidence="1">
    <location>
        <begin position="51"/>
        <end position="68"/>
    </location>
</feature>
<evidence type="ECO:0000313" key="2">
    <source>
        <dbReference type="EMBL" id="CBH96505.1"/>
    </source>
</evidence>
<evidence type="ECO:0000256" key="1">
    <source>
        <dbReference type="SAM" id="Phobius"/>
    </source>
</evidence>
<organism evidence="2">
    <name type="scientific">mine drainage metagenome</name>
    <dbReference type="NCBI Taxonomy" id="410659"/>
    <lineage>
        <taxon>unclassified sequences</taxon>
        <taxon>metagenomes</taxon>
        <taxon>ecological metagenomes</taxon>
    </lineage>
</organism>
<sequence>MLRSRLLKLELLAAAAGFLVAGELAGPVWALGGALAGLLAWIALKRAAPSLIRGSVVFAGAFALAAYKVLGPRWAWAGAVLGALFWLGLADLRQRLHKS</sequence>
<comment type="caution">
    <text evidence="2">The sequence shown here is derived from an EMBL/GenBank/DDBJ whole genome shotgun (WGS) entry which is preliminary data.</text>
</comment>
<feature type="transmembrane region" description="Helical" evidence="1">
    <location>
        <begin position="12"/>
        <end position="44"/>
    </location>
</feature>
<reference evidence="2" key="1">
    <citation type="submission" date="2009-10" db="EMBL/GenBank/DDBJ databases">
        <title>Diversity of trophic interactions inside an arsenic-rich microbial ecosystem.</title>
        <authorList>
            <person name="Bertin P.N."/>
            <person name="Heinrich-Salmeron A."/>
            <person name="Pelletier E."/>
            <person name="Goulhen-Chollet F."/>
            <person name="Arsene-Ploetze F."/>
            <person name="Gallien S."/>
            <person name="Calteau A."/>
            <person name="Vallenet D."/>
            <person name="Casiot C."/>
            <person name="Chane-Woon-Ming B."/>
            <person name="Giloteaux L."/>
            <person name="Barakat M."/>
            <person name="Bonnefoy V."/>
            <person name="Bruneel O."/>
            <person name="Chandler M."/>
            <person name="Cleiss J."/>
            <person name="Duran R."/>
            <person name="Elbaz-Poulichet F."/>
            <person name="Fonknechten N."/>
            <person name="Lauga B."/>
            <person name="Mornico D."/>
            <person name="Ortet P."/>
            <person name="Schaeffer C."/>
            <person name="Siguier P."/>
            <person name="Alexander Thil Smith A."/>
            <person name="Van Dorsselaer A."/>
            <person name="Weissenbach J."/>
            <person name="Medigue C."/>
            <person name="Le Paslier D."/>
        </authorList>
    </citation>
    <scope>NUCLEOTIDE SEQUENCE</scope>
</reference>
<name>E6PNK3_9ZZZZ</name>
<proteinExistence type="predicted"/>
<protein>
    <submittedName>
        <fullName evidence="2">Uncharacterized protein</fullName>
    </submittedName>
</protein>
<keyword evidence="1" id="KW-1133">Transmembrane helix</keyword>